<gene>
    <name evidence="2" type="ORF">E1292_50605</name>
</gene>
<feature type="non-terminal residue" evidence="2">
    <location>
        <position position="198"/>
    </location>
</feature>
<sequence>PLTRRPSPPPHPPAVGRRLERARGETAPVGPRAGAPPPVNAGPVNPGPVNPGPVNPGPVNPGPVNPGPVNPGPVNPGPVSRTVLPRTPEASRHIPSEHPVHRPIAHAAAPSRARPVRTLSAEVARRAPQGRRHADHRTPRPVRASGRRAAPHPLPPRTTRPVERPATPDTRPDRRAAIGGERQATSNTRRLAGGGWRV</sequence>
<feature type="compositionally biased region" description="Pro residues" evidence="1">
    <location>
        <begin position="34"/>
        <end position="76"/>
    </location>
</feature>
<keyword evidence="3" id="KW-1185">Reference proteome</keyword>
<comment type="caution">
    <text evidence="2">The sequence shown here is derived from an EMBL/GenBank/DDBJ whole genome shotgun (WGS) entry which is preliminary data.</text>
</comment>
<organism evidence="2 3">
    <name type="scientific">Nonomuraea deserti</name>
    <dbReference type="NCBI Taxonomy" id="1848322"/>
    <lineage>
        <taxon>Bacteria</taxon>
        <taxon>Bacillati</taxon>
        <taxon>Actinomycetota</taxon>
        <taxon>Actinomycetes</taxon>
        <taxon>Streptosporangiales</taxon>
        <taxon>Streptosporangiaceae</taxon>
        <taxon>Nonomuraea</taxon>
    </lineage>
</organism>
<proteinExistence type="predicted"/>
<reference evidence="2 3" key="1">
    <citation type="submission" date="2019-03" db="EMBL/GenBank/DDBJ databases">
        <title>Draft genome sequences of novel Actinobacteria.</title>
        <authorList>
            <person name="Sahin N."/>
            <person name="Ay H."/>
            <person name="Saygin H."/>
        </authorList>
    </citation>
    <scope>NUCLEOTIDE SEQUENCE [LARGE SCALE GENOMIC DNA]</scope>
    <source>
        <strain evidence="2 3">KC310</strain>
    </source>
</reference>
<dbReference type="Pfam" id="PF01469">
    <property type="entry name" value="Pentapeptide_2"/>
    <property type="match status" value="1"/>
</dbReference>
<name>A0A4R4U485_9ACTN</name>
<accession>A0A4R4U485</accession>
<dbReference type="EMBL" id="SMKO01000443">
    <property type="protein sequence ID" value="TDC81339.1"/>
    <property type="molecule type" value="Genomic_DNA"/>
</dbReference>
<dbReference type="InterPro" id="IPR002989">
    <property type="entry name" value="Mycobac_pentapep"/>
</dbReference>
<feature type="non-terminal residue" evidence="2">
    <location>
        <position position="1"/>
    </location>
</feature>
<evidence type="ECO:0000256" key="1">
    <source>
        <dbReference type="SAM" id="MobiDB-lite"/>
    </source>
</evidence>
<feature type="compositionally biased region" description="Pro residues" evidence="1">
    <location>
        <begin position="1"/>
        <end position="13"/>
    </location>
</feature>
<dbReference type="AlphaFoldDB" id="A0A4R4U485"/>
<dbReference type="Proteomes" id="UP000295258">
    <property type="component" value="Unassembled WGS sequence"/>
</dbReference>
<evidence type="ECO:0000313" key="2">
    <source>
        <dbReference type="EMBL" id="TDC81339.1"/>
    </source>
</evidence>
<evidence type="ECO:0000313" key="3">
    <source>
        <dbReference type="Proteomes" id="UP000295258"/>
    </source>
</evidence>
<protein>
    <submittedName>
        <fullName evidence="2">Uncharacterized protein</fullName>
    </submittedName>
</protein>
<feature type="region of interest" description="Disordered" evidence="1">
    <location>
        <begin position="1"/>
        <end position="198"/>
    </location>
</feature>
<feature type="compositionally biased region" description="Basic and acidic residues" evidence="1">
    <location>
        <begin position="89"/>
        <end position="100"/>
    </location>
</feature>